<dbReference type="GO" id="GO:0032259">
    <property type="term" value="P:methylation"/>
    <property type="evidence" value="ECO:0007669"/>
    <property type="project" value="UniProtKB-KW"/>
</dbReference>
<dbReference type="SUPFAM" id="SSF53335">
    <property type="entry name" value="S-adenosyl-L-methionine-dependent methyltransferases"/>
    <property type="match status" value="1"/>
</dbReference>
<dbReference type="Gene3D" id="3.40.50.150">
    <property type="entry name" value="Vaccinia Virus protein VP39"/>
    <property type="match status" value="1"/>
</dbReference>
<dbReference type="EMBL" id="CP040986">
    <property type="protein sequence ID" value="QDD14145.1"/>
    <property type="molecule type" value="Genomic_DNA"/>
</dbReference>
<dbReference type="InterPro" id="IPR029063">
    <property type="entry name" value="SAM-dependent_MTases_sf"/>
</dbReference>
<dbReference type="InterPro" id="IPR013216">
    <property type="entry name" value="Methyltransf_11"/>
</dbReference>
<evidence type="ECO:0000259" key="1">
    <source>
        <dbReference type="Pfam" id="PF08241"/>
    </source>
</evidence>
<dbReference type="KEGG" id="mrk:FIT61_02720"/>
<proteinExistence type="predicted"/>
<name>A0AAF1D7V6_9PROT</name>
<keyword evidence="2" id="KW-0489">Methyltransferase</keyword>
<feature type="domain" description="Methyltransferase type 11" evidence="1">
    <location>
        <begin position="37"/>
        <end position="82"/>
    </location>
</feature>
<gene>
    <name evidence="2" type="ORF">FIT61_02720</name>
</gene>
<evidence type="ECO:0000313" key="2">
    <source>
        <dbReference type="EMBL" id="QDD14145.1"/>
    </source>
</evidence>
<accession>A0AAF1D7V6</accession>
<protein>
    <submittedName>
        <fullName evidence="2">Methyltransferase domain-containing protein</fullName>
    </submittedName>
</protein>
<dbReference type="AlphaFoldDB" id="A0AAF1D7V6"/>
<keyword evidence="3" id="KW-1185">Reference proteome</keyword>
<evidence type="ECO:0000313" key="3">
    <source>
        <dbReference type="Proteomes" id="UP000312102"/>
    </source>
</evidence>
<dbReference type="Proteomes" id="UP000312102">
    <property type="component" value="Chromosome"/>
</dbReference>
<reference evidence="2 3" key="1">
    <citation type="journal article" date="2019" name="ISME J.">
        <title>Evolution in action: habitat transition from sediment to the pelagial leads to genome streamlining in Methylophilaceae.</title>
        <authorList>
            <person name="Salcher M."/>
            <person name="Schaefle D."/>
            <person name="Kaspar M."/>
            <person name="Neuenschwander S.M."/>
            <person name="Ghai R."/>
        </authorList>
    </citation>
    <scope>NUCLEOTIDE SEQUENCE [LARGE SCALE GENOMIC DNA]</scope>
    <source>
        <strain evidence="2 3">MMS-RI-1</strain>
    </source>
</reference>
<dbReference type="Pfam" id="PF08241">
    <property type="entry name" value="Methyltransf_11"/>
    <property type="match status" value="1"/>
</dbReference>
<sequence length="181" mass="21597">MKPDTKLKILDLGCGKKKRKGAIGVDFSDKHEADVIHNLNVFPYPFGDEVFDEVYLDNVLEHLDDPIRVMEEVNRICKKKAIIKVIVPYFRSIWAFIDPTHKNFFTVNSFSYFDPRSPTCHRYEYTSARFYVEDIVFNETLPNRWLKRVMIFIANKYPNKYEFYLSHLFPLDDITYYLKKC</sequence>
<dbReference type="GO" id="GO:0008757">
    <property type="term" value="F:S-adenosylmethionine-dependent methyltransferase activity"/>
    <property type="evidence" value="ECO:0007669"/>
    <property type="project" value="InterPro"/>
</dbReference>
<keyword evidence="2" id="KW-0808">Transferase</keyword>
<organism evidence="2 3">
    <name type="scientific">Candidatus Methylopumilus rimovensis</name>
    <dbReference type="NCBI Taxonomy" id="2588535"/>
    <lineage>
        <taxon>Bacteria</taxon>
        <taxon>Pseudomonadati</taxon>
        <taxon>Pseudomonadota</taxon>
        <taxon>Betaproteobacteria</taxon>
        <taxon>Nitrosomonadales</taxon>
        <taxon>Methylophilaceae</taxon>
        <taxon>Candidatus Methylopumilus</taxon>
    </lineage>
</organism>